<reference evidence="2" key="2">
    <citation type="submission" date="2020-05" db="UniProtKB">
        <authorList>
            <consortium name="EnsemblMetazoa"/>
        </authorList>
    </citation>
    <scope>IDENTIFICATION</scope>
    <source>
        <strain evidence="2">IAEA</strain>
    </source>
</reference>
<sequence length="139" mass="16297">MALYKQKKNNNNNNNNNFYASTFFYVIRSALLAFNFFPYAEFCFFFFFLFNCEFTNPRLAVTIKDPNINLRRSLNNRLLGRQRPTLYCPHHNLSRKRKVSDKKKRLVSKNIFWTTKISNKVTISGIASRPSDGTSLHGV</sequence>
<keyword evidence="1" id="KW-1133">Transmembrane helix</keyword>
<evidence type="ECO:0000256" key="1">
    <source>
        <dbReference type="SAM" id="Phobius"/>
    </source>
</evidence>
<protein>
    <submittedName>
        <fullName evidence="2">Uncharacterized protein</fullName>
    </submittedName>
</protein>
<feature type="transmembrane region" description="Helical" evidence="1">
    <location>
        <begin position="23"/>
        <end position="50"/>
    </location>
</feature>
<keyword evidence="1" id="KW-0812">Transmembrane</keyword>
<organism evidence="2 3">
    <name type="scientific">Glossina pallidipes</name>
    <name type="common">Tsetse fly</name>
    <dbReference type="NCBI Taxonomy" id="7398"/>
    <lineage>
        <taxon>Eukaryota</taxon>
        <taxon>Metazoa</taxon>
        <taxon>Ecdysozoa</taxon>
        <taxon>Arthropoda</taxon>
        <taxon>Hexapoda</taxon>
        <taxon>Insecta</taxon>
        <taxon>Pterygota</taxon>
        <taxon>Neoptera</taxon>
        <taxon>Endopterygota</taxon>
        <taxon>Diptera</taxon>
        <taxon>Brachycera</taxon>
        <taxon>Muscomorpha</taxon>
        <taxon>Hippoboscoidea</taxon>
        <taxon>Glossinidae</taxon>
        <taxon>Glossina</taxon>
    </lineage>
</organism>
<evidence type="ECO:0000313" key="3">
    <source>
        <dbReference type="Proteomes" id="UP000092445"/>
    </source>
</evidence>
<dbReference type="EnsemblMetazoa" id="GPAI039947-RA">
    <property type="protein sequence ID" value="GPAI039947-PA"/>
    <property type="gene ID" value="GPAI039947"/>
</dbReference>
<accession>A0A1B0AB65</accession>
<dbReference type="AlphaFoldDB" id="A0A1B0AB65"/>
<reference evidence="3" key="1">
    <citation type="submission" date="2014-03" db="EMBL/GenBank/DDBJ databases">
        <authorList>
            <person name="Aksoy S."/>
            <person name="Warren W."/>
            <person name="Wilson R.K."/>
        </authorList>
    </citation>
    <scope>NUCLEOTIDE SEQUENCE [LARGE SCALE GENOMIC DNA]</scope>
    <source>
        <strain evidence="3">IAEA</strain>
    </source>
</reference>
<keyword evidence="3" id="KW-1185">Reference proteome</keyword>
<dbReference type="VEuPathDB" id="VectorBase:GPAI039947"/>
<proteinExistence type="predicted"/>
<dbReference type="Proteomes" id="UP000092445">
    <property type="component" value="Unassembled WGS sequence"/>
</dbReference>
<keyword evidence="1" id="KW-0472">Membrane</keyword>
<name>A0A1B0AB65_GLOPL</name>
<evidence type="ECO:0000313" key="2">
    <source>
        <dbReference type="EnsemblMetazoa" id="GPAI039947-PA"/>
    </source>
</evidence>